<name>A0A074TG85_9RHOB</name>
<reference evidence="2 3" key="1">
    <citation type="submission" date="2014-03" db="EMBL/GenBank/DDBJ databases">
        <title>The draft genome sequence of Thioclava dalianensis DLFJ1-1.</title>
        <authorList>
            <person name="Lai Q."/>
            <person name="Shao Z."/>
        </authorList>
    </citation>
    <scope>NUCLEOTIDE SEQUENCE [LARGE SCALE GENOMIC DNA]</scope>
    <source>
        <strain evidence="2 3">DLFJ1-1</strain>
    </source>
</reference>
<dbReference type="OrthoDB" id="7595282at2"/>
<keyword evidence="3" id="KW-1185">Reference proteome</keyword>
<dbReference type="Pfam" id="PF06527">
    <property type="entry name" value="TniQ"/>
    <property type="match status" value="1"/>
</dbReference>
<evidence type="ECO:0000313" key="2">
    <source>
        <dbReference type="EMBL" id="KEP70711.1"/>
    </source>
</evidence>
<dbReference type="AlphaFoldDB" id="A0A074TG85"/>
<dbReference type="eggNOG" id="ENOG502ZA2F">
    <property type="taxonomic scope" value="Bacteria"/>
</dbReference>
<evidence type="ECO:0000313" key="3">
    <source>
        <dbReference type="Proteomes" id="UP000027725"/>
    </source>
</evidence>
<gene>
    <name evidence="2" type="ORF">DL1_16105</name>
</gene>
<dbReference type="InterPro" id="IPR009492">
    <property type="entry name" value="TniQ"/>
</dbReference>
<sequence>MAVRAGLEAEDLIEMISWTGKPIGDVRMEFRNEVFVSRALRNPQMRGCPVCLREDAETHPVGAAADQAMRGDWQFREVNLCVRHRHPLVDFWREQTQEKRYDTGPRLADIREKISGGEF</sequence>
<accession>A0A074TG85</accession>
<dbReference type="EMBL" id="JHEH01000005">
    <property type="protein sequence ID" value="KEP70711.1"/>
    <property type="molecule type" value="Genomic_DNA"/>
</dbReference>
<evidence type="ECO:0000259" key="1">
    <source>
        <dbReference type="Pfam" id="PF06527"/>
    </source>
</evidence>
<dbReference type="RefSeq" id="WP_038063901.1">
    <property type="nucleotide sequence ID" value="NZ_FOVB01000002.1"/>
</dbReference>
<protein>
    <recommendedName>
        <fullName evidence="1">TniQ domain-containing protein</fullName>
    </recommendedName>
</protein>
<dbReference type="Proteomes" id="UP000027725">
    <property type="component" value="Unassembled WGS sequence"/>
</dbReference>
<feature type="domain" description="TniQ" evidence="1">
    <location>
        <begin position="2"/>
        <end position="88"/>
    </location>
</feature>
<comment type="caution">
    <text evidence="2">The sequence shown here is derived from an EMBL/GenBank/DDBJ whole genome shotgun (WGS) entry which is preliminary data.</text>
</comment>
<organism evidence="2 3">
    <name type="scientific">Thioclava dalianensis</name>
    <dbReference type="NCBI Taxonomy" id="1185766"/>
    <lineage>
        <taxon>Bacteria</taxon>
        <taxon>Pseudomonadati</taxon>
        <taxon>Pseudomonadota</taxon>
        <taxon>Alphaproteobacteria</taxon>
        <taxon>Rhodobacterales</taxon>
        <taxon>Paracoccaceae</taxon>
        <taxon>Thioclava</taxon>
    </lineage>
</organism>
<proteinExistence type="predicted"/>